<organism evidence="1 2">
    <name type="scientific">Tenebrio molitor</name>
    <name type="common">Yellow mealworm beetle</name>
    <dbReference type="NCBI Taxonomy" id="7067"/>
    <lineage>
        <taxon>Eukaryota</taxon>
        <taxon>Metazoa</taxon>
        <taxon>Ecdysozoa</taxon>
        <taxon>Arthropoda</taxon>
        <taxon>Hexapoda</taxon>
        <taxon>Insecta</taxon>
        <taxon>Pterygota</taxon>
        <taxon>Neoptera</taxon>
        <taxon>Endopterygota</taxon>
        <taxon>Coleoptera</taxon>
        <taxon>Polyphaga</taxon>
        <taxon>Cucujiformia</taxon>
        <taxon>Tenebrionidae</taxon>
        <taxon>Tenebrio</taxon>
    </lineage>
</organism>
<sequence>MGRYFPARTRSDVTSDETYLSDEAPFAVDDSRSPQRINLRAQSHFPNDSVSVVFWLLPLGPRRGIKMKIEAAKKISMASGMRQSETIEWVDDPLTNIIFHFAIGRVEKWKTGGDGGVGSCEALPVVPEITNSRETARVEFGS</sequence>
<comment type="caution">
    <text evidence="1">The sequence shown here is derived from an EMBL/GenBank/DDBJ whole genome shotgun (WGS) entry which is preliminary data.</text>
</comment>
<reference evidence="1" key="2">
    <citation type="submission" date="2021-08" db="EMBL/GenBank/DDBJ databases">
        <authorList>
            <person name="Eriksson T."/>
        </authorList>
    </citation>
    <scope>NUCLEOTIDE SEQUENCE</scope>
    <source>
        <strain evidence="1">Stoneville</strain>
        <tissue evidence="1">Whole head</tissue>
    </source>
</reference>
<accession>A0A8J6LGJ5</accession>
<evidence type="ECO:0000313" key="2">
    <source>
        <dbReference type="Proteomes" id="UP000719412"/>
    </source>
</evidence>
<evidence type="ECO:0000313" key="1">
    <source>
        <dbReference type="EMBL" id="KAH0821874.1"/>
    </source>
</evidence>
<dbReference type="Proteomes" id="UP000719412">
    <property type="component" value="Unassembled WGS sequence"/>
</dbReference>
<protein>
    <submittedName>
        <fullName evidence="1">Uncharacterized protein</fullName>
    </submittedName>
</protein>
<gene>
    <name evidence="1" type="ORF">GEV33_000917</name>
</gene>
<dbReference type="AlphaFoldDB" id="A0A8J6LGJ5"/>
<reference evidence="1" key="1">
    <citation type="journal article" date="2020" name="J Insects Food Feed">
        <title>The yellow mealworm (Tenebrio molitor) genome: a resource for the emerging insects as food and feed industry.</title>
        <authorList>
            <person name="Eriksson T."/>
            <person name="Andere A."/>
            <person name="Kelstrup H."/>
            <person name="Emery V."/>
            <person name="Picard C."/>
        </authorList>
    </citation>
    <scope>NUCLEOTIDE SEQUENCE</scope>
    <source>
        <strain evidence="1">Stoneville</strain>
        <tissue evidence="1">Whole head</tissue>
    </source>
</reference>
<dbReference type="EMBL" id="JABDTM020005697">
    <property type="protein sequence ID" value="KAH0821874.1"/>
    <property type="molecule type" value="Genomic_DNA"/>
</dbReference>
<proteinExistence type="predicted"/>
<keyword evidence="2" id="KW-1185">Reference proteome</keyword>
<name>A0A8J6LGJ5_TENMO</name>